<keyword evidence="2" id="KW-1185">Reference proteome</keyword>
<dbReference type="STRING" id="1653476.THC_1564"/>
<protein>
    <submittedName>
        <fullName evidence="1">Uncharacterized protein</fullName>
    </submittedName>
</protein>
<reference evidence="1 2" key="1">
    <citation type="journal article" date="2016" name="Int. J. Syst. Evol. Microbiol.">
        <title>Caldimicrobium thiodismutans sp. nov., a sulfur-disproportionating bacterium isolated from a hot spring, and emended description of the genus Caldimicrobium.</title>
        <authorList>
            <person name="Kojima H."/>
            <person name="Umezawa K."/>
            <person name="Fukui M."/>
        </authorList>
    </citation>
    <scope>NUCLEOTIDE SEQUENCE [LARGE SCALE GENOMIC DNA]</scope>
    <source>
        <strain evidence="1 2">TF1</strain>
    </source>
</reference>
<dbReference type="EMBL" id="AP014945">
    <property type="protein sequence ID" value="BAU23929.1"/>
    <property type="molecule type" value="Genomic_DNA"/>
</dbReference>
<organism evidence="1 2">
    <name type="scientific">Caldimicrobium thiodismutans</name>
    <dbReference type="NCBI Taxonomy" id="1653476"/>
    <lineage>
        <taxon>Bacteria</taxon>
        <taxon>Pseudomonadati</taxon>
        <taxon>Thermodesulfobacteriota</taxon>
        <taxon>Thermodesulfobacteria</taxon>
        <taxon>Thermodesulfobacteriales</taxon>
        <taxon>Thermodesulfobacteriaceae</taxon>
        <taxon>Caldimicrobium</taxon>
    </lineage>
</organism>
<evidence type="ECO:0000313" key="2">
    <source>
        <dbReference type="Proteomes" id="UP000068196"/>
    </source>
</evidence>
<gene>
    <name evidence="1" type="ORF">THC_1564</name>
</gene>
<dbReference type="Proteomes" id="UP000068196">
    <property type="component" value="Chromosome"/>
</dbReference>
<dbReference type="AlphaFoldDB" id="A0A0U5B1H9"/>
<proteinExistence type="predicted"/>
<name>A0A0U5B1H9_9BACT</name>
<sequence length="60" mass="6659">MVFLGIGLAQMALLWGADHIHGTFIEEKISEAMIGEPVKKFPPEEIERLIKEIGGELVLI</sequence>
<dbReference type="KEGG" id="cthi:THC_1564"/>
<accession>A0A0U5B1H9</accession>
<dbReference type="RefSeq" id="WP_068515743.1">
    <property type="nucleotide sequence ID" value="NZ_AP014945.1"/>
</dbReference>
<reference evidence="2" key="2">
    <citation type="journal article" date="2016" name="Int. J. Syst. Evol. Microbiol.">
        <title>Caldimicrobium thiodismutans sp. nov., a sulfur-disproportionating bacterium isolated from a hot spring.</title>
        <authorList>
            <person name="Kojima H."/>
            <person name="Umezawa K."/>
            <person name="Fukui M."/>
        </authorList>
    </citation>
    <scope>NUCLEOTIDE SEQUENCE [LARGE SCALE GENOMIC DNA]</scope>
    <source>
        <strain evidence="2">TF1</strain>
    </source>
</reference>
<evidence type="ECO:0000313" key="1">
    <source>
        <dbReference type="EMBL" id="BAU23929.1"/>
    </source>
</evidence>